<sequence length="184" mass="21002">MRTEDESHVGLLMARFFLLPTWRRLGWADWESAVPYNWKTPRFYKEEEKFIKEFGLVAPARPSGLRRSSNARSVRGLNRYKPCPRGCTADETFYHLFSEGAYAQDLLKALSTELGAWIPTSCITADSVMYSLLPGSHALRDLQGCWRLLCCFKDILLFSRNRLVVGEEVDIDPGLPEDDPKPLA</sequence>
<dbReference type="Proteomes" id="UP001066276">
    <property type="component" value="Chromosome 3_2"/>
</dbReference>
<dbReference type="EMBL" id="JANPWB010000006">
    <property type="protein sequence ID" value="KAJ1182769.1"/>
    <property type="molecule type" value="Genomic_DNA"/>
</dbReference>
<proteinExistence type="predicted"/>
<keyword evidence="2" id="KW-1185">Reference proteome</keyword>
<name>A0AAV7U3W6_PLEWA</name>
<dbReference type="AlphaFoldDB" id="A0AAV7U3W6"/>
<evidence type="ECO:0000313" key="1">
    <source>
        <dbReference type="EMBL" id="KAJ1182769.1"/>
    </source>
</evidence>
<gene>
    <name evidence="1" type="ORF">NDU88_007950</name>
</gene>
<accession>A0AAV7U3W6</accession>
<evidence type="ECO:0000313" key="2">
    <source>
        <dbReference type="Proteomes" id="UP001066276"/>
    </source>
</evidence>
<protein>
    <submittedName>
        <fullName evidence="1">Uncharacterized protein</fullName>
    </submittedName>
</protein>
<reference evidence="1" key="1">
    <citation type="journal article" date="2022" name="bioRxiv">
        <title>Sequencing and chromosome-scale assembly of the giantPleurodeles waltlgenome.</title>
        <authorList>
            <person name="Brown T."/>
            <person name="Elewa A."/>
            <person name="Iarovenko S."/>
            <person name="Subramanian E."/>
            <person name="Araus A.J."/>
            <person name="Petzold A."/>
            <person name="Susuki M."/>
            <person name="Suzuki K.-i.T."/>
            <person name="Hayashi T."/>
            <person name="Toyoda A."/>
            <person name="Oliveira C."/>
            <person name="Osipova E."/>
            <person name="Leigh N.D."/>
            <person name="Simon A."/>
            <person name="Yun M.H."/>
        </authorList>
    </citation>
    <scope>NUCLEOTIDE SEQUENCE</scope>
    <source>
        <strain evidence="1">20211129_DDA</strain>
        <tissue evidence="1">Liver</tissue>
    </source>
</reference>
<comment type="caution">
    <text evidence="1">The sequence shown here is derived from an EMBL/GenBank/DDBJ whole genome shotgun (WGS) entry which is preliminary data.</text>
</comment>
<organism evidence="1 2">
    <name type="scientific">Pleurodeles waltl</name>
    <name type="common">Iberian ribbed newt</name>
    <dbReference type="NCBI Taxonomy" id="8319"/>
    <lineage>
        <taxon>Eukaryota</taxon>
        <taxon>Metazoa</taxon>
        <taxon>Chordata</taxon>
        <taxon>Craniata</taxon>
        <taxon>Vertebrata</taxon>
        <taxon>Euteleostomi</taxon>
        <taxon>Amphibia</taxon>
        <taxon>Batrachia</taxon>
        <taxon>Caudata</taxon>
        <taxon>Salamandroidea</taxon>
        <taxon>Salamandridae</taxon>
        <taxon>Pleurodelinae</taxon>
        <taxon>Pleurodeles</taxon>
    </lineage>
</organism>